<accession>A0A6J4IVN6</accession>
<evidence type="ECO:0000313" key="2">
    <source>
        <dbReference type="EMBL" id="CAA9263278.1"/>
    </source>
</evidence>
<protein>
    <submittedName>
        <fullName evidence="2">Ferredoxin, 2Fe-2S</fullName>
    </submittedName>
</protein>
<gene>
    <name evidence="2" type="ORF">AVDCRST_MAG27-2647</name>
</gene>
<feature type="compositionally biased region" description="Basic and acidic residues" evidence="1">
    <location>
        <begin position="59"/>
        <end position="78"/>
    </location>
</feature>
<feature type="compositionally biased region" description="Basic residues" evidence="1">
    <location>
        <begin position="91"/>
        <end position="100"/>
    </location>
</feature>
<proteinExistence type="predicted"/>
<dbReference type="AlphaFoldDB" id="A0A6J4IVN6"/>
<name>A0A6J4IVN6_9PROT</name>
<dbReference type="EMBL" id="CADCTD010000124">
    <property type="protein sequence ID" value="CAA9263278.1"/>
    <property type="molecule type" value="Genomic_DNA"/>
</dbReference>
<feature type="non-terminal residue" evidence="2">
    <location>
        <position position="106"/>
    </location>
</feature>
<feature type="region of interest" description="Disordered" evidence="1">
    <location>
        <begin position="59"/>
        <end position="106"/>
    </location>
</feature>
<feature type="compositionally biased region" description="Basic residues" evidence="1">
    <location>
        <begin position="7"/>
        <end position="18"/>
    </location>
</feature>
<reference evidence="2" key="1">
    <citation type="submission" date="2020-02" db="EMBL/GenBank/DDBJ databases">
        <authorList>
            <person name="Meier V. D."/>
        </authorList>
    </citation>
    <scope>NUCLEOTIDE SEQUENCE</scope>
    <source>
        <strain evidence="2">AVDCRST_MAG27</strain>
    </source>
</reference>
<sequence>AAGHLYRAQRHRAPHRAGARPLGDAGRPRQRHPRHRCRLRRRMRLRHLPCLCRRGLAGEMRHGGRAGGEHAELRRDGRAQFPPLLPDHHVARARRPRRPHAGGATL</sequence>
<organism evidence="2">
    <name type="scientific">uncultured Craurococcus sp</name>
    <dbReference type="NCBI Taxonomy" id="1135998"/>
    <lineage>
        <taxon>Bacteria</taxon>
        <taxon>Pseudomonadati</taxon>
        <taxon>Pseudomonadota</taxon>
        <taxon>Alphaproteobacteria</taxon>
        <taxon>Acetobacterales</taxon>
        <taxon>Acetobacteraceae</taxon>
        <taxon>Craurococcus</taxon>
        <taxon>environmental samples</taxon>
    </lineage>
</organism>
<feature type="region of interest" description="Disordered" evidence="1">
    <location>
        <begin position="1"/>
        <end position="36"/>
    </location>
</feature>
<feature type="non-terminal residue" evidence="2">
    <location>
        <position position="1"/>
    </location>
</feature>
<evidence type="ECO:0000256" key="1">
    <source>
        <dbReference type="SAM" id="MobiDB-lite"/>
    </source>
</evidence>